<evidence type="ECO:0000256" key="1">
    <source>
        <dbReference type="SAM" id="Phobius"/>
    </source>
</evidence>
<accession>A0A1N6FJV2</accession>
<feature type="transmembrane region" description="Helical" evidence="1">
    <location>
        <begin position="21"/>
        <end position="40"/>
    </location>
</feature>
<dbReference type="STRING" id="44575.SAMN05216419_102212"/>
<name>A0A1N6FJV2_9PROT</name>
<dbReference type="InterPro" id="IPR054402">
    <property type="entry name" value="Tt1218-like_dom"/>
</dbReference>
<protein>
    <submittedName>
        <fullName evidence="3">Type IV pilus assembly protein PilV</fullName>
    </submittedName>
</protein>
<evidence type="ECO:0000313" key="3">
    <source>
        <dbReference type="EMBL" id="SIN95535.1"/>
    </source>
</evidence>
<gene>
    <name evidence="3" type="ORF">SAMN02743940_0281</name>
</gene>
<sequence length="168" mass="17917">MKRPSYDRQQTRNAGFSLLEVLVTILVLSFGLLGMANLILTGMRSNNIAHYRGIATQQTHDMADRMRANLVGVSAGHYDALATGIPASNDCIATNCSAAQMAVYDHAQWNAANGILLPDGVGTVVGNLAGGFLVTVMWVEKEMNGVTDPACPSGTPADRRCFSSRFSP</sequence>
<keyword evidence="1" id="KW-1133">Transmembrane helix</keyword>
<keyword evidence="1" id="KW-0812">Transmembrane</keyword>
<organism evidence="3 4">
    <name type="scientific">Nitrosomonas cryotolerans ATCC 49181</name>
    <dbReference type="NCBI Taxonomy" id="1131553"/>
    <lineage>
        <taxon>Bacteria</taxon>
        <taxon>Pseudomonadati</taxon>
        <taxon>Pseudomonadota</taxon>
        <taxon>Betaproteobacteria</taxon>
        <taxon>Nitrosomonadales</taxon>
        <taxon>Nitrosomonadaceae</taxon>
        <taxon>Nitrosomonas</taxon>
    </lineage>
</organism>
<dbReference type="Proteomes" id="UP000185062">
    <property type="component" value="Unassembled WGS sequence"/>
</dbReference>
<feature type="domain" description="Type IV pilin Tt1218-like" evidence="2">
    <location>
        <begin position="49"/>
        <end position="106"/>
    </location>
</feature>
<dbReference type="Pfam" id="PF07963">
    <property type="entry name" value="N_methyl"/>
    <property type="match status" value="1"/>
</dbReference>
<dbReference type="InterPro" id="IPR012902">
    <property type="entry name" value="N_methyl_site"/>
</dbReference>
<dbReference type="EMBL" id="FSRO01000001">
    <property type="protein sequence ID" value="SIN95535.1"/>
    <property type="molecule type" value="Genomic_DNA"/>
</dbReference>
<keyword evidence="1" id="KW-0472">Membrane</keyword>
<dbReference type="RefSeq" id="WP_028461723.1">
    <property type="nucleotide sequence ID" value="NZ_FSRO01000001.1"/>
</dbReference>
<evidence type="ECO:0000259" key="2">
    <source>
        <dbReference type="Pfam" id="PF22150"/>
    </source>
</evidence>
<dbReference type="AlphaFoldDB" id="A0A1N6FJV2"/>
<dbReference type="NCBIfam" id="TIGR02532">
    <property type="entry name" value="IV_pilin_GFxxxE"/>
    <property type="match status" value="1"/>
</dbReference>
<dbReference type="Pfam" id="PF22150">
    <property type="entry name" value="Tt1218-like"/>
    <property type="match status" value="1"/>
</dbReference>
<dbReference type="eggNOG" id="COG4967">
    <property type="taxonomic scope" value="Bacteria"/>
</dbReference>
<keyword evidence="4" id="KW-1185">Reference proteome</keyword>
<evidence type="ECO:0000313" key="4">
    <source>
        <dbReference type="Proteomes" id="UP000185062"/>
    </source>
</evidence>
<reference evidence="3 4" key="1">
    <citation type="submission" date="2016-12" db="EMBL/GenBank/DDBJ databases">
        <authorList>
            <person name="Song W.-J."/>
            <person name="Kurnit D.M."/>
        </authorList>
    </citation>
    <scope>NUCLEOTIDE SEQUENCE [LARGE SCALE GENOMIC DNA]</scope>
    <source>
        <strain evidence="3 4">ATCC 49181</strain>
    </source>
</reference>
<dbReference type="InterPro" id="IPR013362">
    <property type="entry name" value="Pilus_4_PilV"/>
</dbReference>
<dbReference type="NCBIfam" id="TIGR02523">
    <property type="entry name" value="type_IV_pilV"/>
    <property type="match status" value="1"/>
</dbReference>
<proteinExistence type="predicted"/>